<dbReference type="EMBL" id="BMDH01000002">
    <property type="protein sequence ID" value="GGI14503.1"/>
    <property type="molecule type" value="Genomic_DNA"/>
</dbReference>
<evidence type="ECO:0000256" key="2">
    <source>
        <dbReference type="ARBA" id="ARBA00022679"/>
    </source>
</evidence>
<evidence type="ECO:0000259" key="4">
    <source>
        <dbReference type="Pfam" id="PF00535"/>
    </source>
</evidence>
<dbReference type="InterPro" id="IPR029044">
    <property type="entry name" value="Nucleotide-diphossugar_trans"/>
</dbReference>
<feature type="compositionally biased region" description="Polar residues" evidence="3">
    <location>
        <begin position="1"/>
        <end position="15"/>
    </location>
</feature>
<dbReference type="PANTHER" id="PTHR22916:SF51">
    <property type="entry name" value="GLYCOSYLTRANSFERASE EPSH-RELATED"/>
    <property type="match status" value="1"/>
</dbReference>
<dbReference type="RefSeq" id="WP_188355265.1">
    <property type="nucleotide sequence ID" value="NZ_BMDH01000002.1"/>
</dbReference>
<feature type="domain" description="Glycosyltransferase 2-like" evidence="4">
    <location>
        <begin position="32"/>
        <end position="173"/>
    </location>
</feature>
<organism evidence="5 6">
    <name type="scientific">Galliscardovia ingluviei</name>
    <dbReference type="NCBI Taxonomy" id="1769422"/>
    <lineage>
        <taxon>Bacteria</taxon>
        <taxon>Bacillati</taxon>
        <taxon>Actinomycetota</taxon>
        <taxon>Actinomycetes</taxon>
        <taxon>Bifidobacteriales</taxon>
        <taxon>Bifidobacteriaceae</taxon>
        <taxon>Galliscardovia</taxon>
    </lineage>
</organism>
<proteinExistence type="predicted"/>
<dbReference type="CDD" id="cd00761">
    <property type="entry name" value="Glyco_tranf_GTA_type"/>
    <property type="match status" value="1"/>
</dbReference>
<keyword evidence="1" id="KW-0328">Glycosyltransferase</keyword>
<dbReference type="SUPFAM" id="SSF53448">
    <property type="entry name" value="Nucleotide-diphospho-sugar transferases"/>
    <property type="match status" value="1"/>
</dbReference>
<dbReference type="InterPro" id="IPR001173">
    <property type="entry name" value="Glyco_trans_2-like"/>
</dbReference>
<keyword evidence="2" id="KW-0808">Transferase</keyword>
<reference evidence="5" key="2">
    <citation type="submission" date="2020-09" db="EMBL/GenBank/DDBJ databases">
        <authorList>
            <person name="Sun Q."/>
            <person name="Sedlacek I."/>
        </authorList>
    </citation>
    <scope>NUCLEOTIDE SEQUENCE</scope>
    <source>
        <strain evidence="5">CCM 8606</strain>
    </source>
</reference>
<reference evidence="5" key="1">
    <citation type="journal article" date="2014" name="Int. J. Syst. Evol. Microbiol.">
        <title>Complete genome sequence of Corynebacterium casei LMG S-19264T (=DSM 44701T), isolated from a smear-ripened cheese.</title>
        <authorList>
            <consortium name="US DOE Joint Genome Institute (JGI-PGF)"/>
            <person name="Walter F."/>
            <person name="Albersmeier A."/>
            <person name="Kalinowski J."/>
            <person name="Ruckert C."/>
        </authorList>
    </citation>
    <scope>NUCLEOTIDE SEQUENCE</scope>
    <source>
        <strain evidence="5">CCM 8606</strain>
    </source>
</reference>
<feature type="region of interest" description="Disordered" evidence="3">
    <location>
        <begin position="1"/>
        <end position="24"/>
    </location>
</feature>
<protein>
    <recommendedName>
        <fullName evidence="4">Glycosyltransferase 2-like domain-containing protein</fullName>
    </recommendedName>
</protein>
<dbReference type="GO" id="GO:0016757">
    <property type="term" value="F:glycosyltransferase activity"/>
    <property type="evidence" value="ECO:0007669"/>
    <property type="project" value="UniProtKB-KW"/>
</dbReference>
<comment type="caution">
    <text evidence="5">The sequence shown here is derived from an EMBL/GenBank/DDBJ whole genome shotgun (WGS) entry which is preliminary data.</text>
</comment>
<evidence type="ECO:0000256" key="1">
    <source>
        <dbReference type="ARBA" id="ARBA00022676"/>
    </source>
</evidence>
<dbReference type="PANTHER" id="PTHR22916">
    <property type="entry name" value="GLYCOSYLTRANSFERASE"/>
    <property type="match status" value="1"/>
</dbReference>
<dbReference type="AlphaFoldDB" id="A0A8J3AHH3"/>
<dbReference type="Proteomes" id="UP000619536">
    <property type="component" value="Unassembled WGS sequence"/>
</dbReference>
<keyword evidence="6" id="KW-1185">Reference proteome</keyword>
<dbReference type="Gene3D" id="3.90.550.10">
    <property type="entry name" value="Spore Coat Polysaccharide Biosynthesis Protein SpsA, Chain A"/>
    <property type="match status" value="1"/>
</dbReference>
<dbReference type="Pfam" id="PF00535">
    <property type="entry name" value="Glycos_transf_2"/>
    <property type="match status" value="1"/>
</dbReference>
<evidence type="ECO:0000313" key="6">
    <source>
        <dbReference type="Proteomes" id="UP000619536"/>
    </source>
</evidence>
<name>A0A8J3AHH3_9BIFI</name>
<evidence type="ECO:0000313" key="5">
    <source>
        <dbReference type="EMBL" id="GGI14503.1"/>
    </source>
</evidence>
<gene>
    <name evidence="5" type="ORF">GCM10007377_11260</name>
</gene>
<accession>A0A8J3AHH3</accession>
<sequence>MTDLPSTNKMSTTSLGSESSTDGTASSSPLVSVIMPVYNVAPYLPTALNCLVNQTYTNLQILCIDDGSTDASATILDQYAKQDPRISVFHTENQGVALARNLGMQHVEGEYICFVDPDDQWDLTLIEHMVFAAEQHYDDVVFASTKTAPVNDAIQRFYIEAPQPTKQLTYTPFNSNDEFRAAWKHIKSKFSTAAVWGKLFRTDFIRAFQPEFPHEVQTGTDTIFTLHAYTRLQRASYIAESTYYYTPRSNGICARYDNQFIQERFYIYYQAFQYLSSWNPEFSSEYAASSCVAIYRLFREQSVRRVPWNTQLQCMKSILRTAKWKILLTHAQPQTISQTIQIAILRTKYIPLIFAASYAQYFKGALTILKQ</sequence>
<evidence type="ECO:0000256" key="3">
    <source>
        <dbReference type="SAM" id="MobiDB-lite"/>
    </source>
</evidence>